<evidence type="ECO:0000313" key="3">
    <source>
        <dbReference type="Proteomes" id="UP000799441"/>
    </source>
</evidence>
<organism evidence="2 3">
    <name type="scientific">Polychaeton citri CBS 116435</name>
    <dbReference type="NCBI Taxonomy" id="1314669"/>
    <lineage>
        <taxon>Eukaryota</taxon>
        <taxon>Fungi</taxon>
        <taxon>Dikarya</taxon>
        <taxon>Ascomycota</taxon>
        <taxon>Pezizomycotina</taxon>
        <taxon>Dothideomycetes</taxon>
        <taxon>Dothideomycetidae</taxon>
        <taxon>Capnodiales</taxon>
        <taxon>Capnodiaceae</taxon>
        <taxon>Polychaeton</taxon>
    </lineage>
</organism>
<dbReference type="Proteomes" id="UP000799441">
    <property type="component" value="Unassembled WGS sequence"/>
</dbReference>
<feature type="chain" id="PRO_5040352921" description="Secreted protein" evidence="1">
    <location>
        <begin position="26"/>
        <end position="152"/>
    </location>
</feature>
<reference evidence="2" key="1">
    <citation type="journal article" date="2020" name="Stud. Mycol.">
        <title>101 Dothideomycetes genomes: a test case for predicting lifestyles and emergence of pathogens.</title>
        <authorList>
            <person name="Haridas S."/>
            <person name="Albert R."/>
            <person name="Binder M."/>
            <person name="Bloem J."/>
            <person name="Labutti K."/>
            <person name="Salamov A."/>
            <person name="Andreopoulos B."/>
            <person name="Baker S."/>
            <person name="Barry K."/>
            <person name="Bills G."/>
            <person name="Bluhm B."/>
            <person name="Cannon C."/>
            <person name="Castanera R."/>
            <person name="Culley D."/>
            <person name="Daum C."/>
            <person name="Ezra D."/>
            <person name="Gonzalez J."/>
            <person name="Henrissat B."/>
            <person name="Kuo A."/>
            <person name="Liang C."/>
            <person name="Lipzen A."/>
            <person name="Lutzoni F."/>
            <person name="Magnuson J."/>
            <person name="Mondo S."/>
            <person name="Nolan M."/>
            <person name="Ohm R."/>
            <person name="Pangilinan J."/>
            <person name="Park H.-J."/>
            <person name="Ramirez L."/>
            <person name="Alfaro M."/>
            <person name="Sun H."/>
            <person name="Tritt A."/>
            <person name="Yoshinaga Y."/>
            <person name="Zwiers L.-H."/>
            <person name="Turgeon B."/>
            <person name="Goodwin S."/>
            <person name="Spatafora J."/>
            <person name="Crous P."/>
            <person name="Grigoriev I."/>
        </authorList>
    </citation>
    <scope>NUCLEOTIDE SEQUENCE</scope>
    <source>
        <strain evidence="2">CBS 116435</strain>
    </source>
</reference>
<gene>
    <name evidence="2" type="ORF">K431DRAFT_38555</name>
</gene>
<dbReference type="AlphaFoldDB" id="A0A9P4UQD6"/>
<comment type="caution">
    <text evidence="2">The sequence shown here is derived from an EMBL/GenBank/DDBJ whole genome shotgun (WGS) entry which is preliminary data.</text>
</comment>
<protein>
    <recommendedName>
        <fullName evidence="4">Secreted protein</fullName>
    </recommendedName>
</protein>
<dbReference type="EMBL" id="MU003780">
    <property type="protein sequence ID" value="KAF2722729.1"/>
    <property type="molecule type" value="Genomic_DNA"/>
</dbReference>
<name>A0A9P4UQD6_9PEZI</name>
<sequence length="152" mass="16550">MPSLPWLSFVLGFHALSISGHLTQAARKFLVREREREERGEGLASVRLQPVSQSSVRSRVGRVCCQLKLHYPPPSDSSTSTSIVCPVVNNAAARHSPETRGHPLCFQAACSSPDASSQAPGFPRALQVFCGFLFPTQLAFAVVCRPEKYSVP</sequence>
<keyword evidence="3" id="KW-1185">Reference proteome</keyword>
<evidence type="ECO:0008006" key="4">
    <source>
        <dbReference type="Google" id="ProtNLM"/>
    </source>
</evidence>
<feature type="signal peptide" evidence="1">
    <location>
        <begin position="1"/>
        <end position="25"/>
    </location>
</feature>
<keyword evidence="1" id="KW-0732">Signal</keyword>
<accession>A0A9P4UQD6</accession>
<evidence type="ECO:0000256" key="1">
    <source>
        <dbReference type="SAM" id="SignalP"/>
    </source>
</evidence>
<proteinExistence type="predicted"/>
<evidence type="ECO:0000313" key="2">
    <source>
        <dbReference type="EMBL" id="KAF2722729.1"/>
    </source>
</evidence>